<reference evidence="10 11" key="2">
    <citation type="submission" date="2009-02" db="EMBL/GenBank/DDBJ databases">
        <title>Draft genome sequence of Blautia hydrogenotrophica DSM 10507 (Ruminococcus hydrogenotrophicus DSM 10507).</title>
        <authorList>
            <person name="Sudarsanam P."/>
            <person name="Ley R."/>
            <person name="Guruge J."/>
            <person name="Turnbaugh P.J."/>
            <person name="Mahowald M."/>
            <person name="Liep D."/>
            <person name="Gordon J."/>
        </authorList>
    </citation>
    <scope>NUCLEOTIDE SEQUENCE [LARGE SCALE GENOMIC DNA]</scope>
    <source>
        <strain evidence="11">DSM 10507 / JCM 14656 / S5a33</strain>
    </source>
</reference>
<dbReference type="SMART" id="SM00382">
    <property type="entry name" value="AAA"/>
    <property type="match status" value="2"/>
</dbReference>
<evidence type="ECO:0000313" key="10">
    <source>
        <dbReference type="EMBL" id="EEG47711.1"/>
    </source>
</evidence>
<dbReference type="Proteomes" id="UP000003100">
    <property type="component" value="Unassembled WGS sequence"/>
</dbReference>
<dbReference type="InterPro" id="IPR050107">
    <property type="entry name" value="ABC_carbohydrate_import_ATPase"/>
</dbReference>
<keyword evidence="5" id="KW-0547">Nucleotide-binding</keyword>
<name>C0CRA4_BLAHS</name>
<evidence type="ECO:0000256" key="4">
    <source>
        <dbReference type="ARBA" id="ARBA00022737"/>
    </source>
</evidence>
<protein>
    <recommendedName>
        <fullName evidence="9">ABC transporter domain-containing protein</fullName>
    </recommendedName>
</protein>
<evidence type="ECO:0000256" key="3">
    <source>
        <dbReference type="ARBA" id="ARBA00022475"/>
    </source>
</evidence>
<dbReference type="PANTHER" id="PTHR43790">
    <property type="entry name" value="CARBOHYDRATE TRANSPORT ATP-BINDING PROTEIN MG119-RELATED"/>
    <property type="match status" value="1"/>
</dbReference>
<evidence type="ECO:0000256" key="2">
    <source>
        <dbReference type="ARBA" id="ARBA00022448"/>
    </source>
</evidence>
<dbReference type="InterPro" id="IPR003593">
    <property type="entry name" value="AAA+_ATPase"/>
</dbReference>
<keyword evidence="2" id="KW-0813">Transport</keyword>
<evidence type="ECO:0000256" key="1">
    <source>
        <dbReference type="ARBA" id="ARBA00004202"/>
    </source>
</evidence>
<dbReference type="InterPro" id="IPR003439">
    <property type="entry name" value="ABC_transporter-like_ATP-bd"/>
</dbReference>
<dbReference type="SUPFAM" id="SSF52540">
    <property type="entry name" value="P-loop containing nucleoside triphosphate hydrolases"/>
    <property type="match status" value="2"/>
</dbReference>
<dbReference type="PROSITE" id="PS00211">
    <property type="entry name" value="ABC_TRANSPORTER_1"/>
    <property type="match status" value="1"/>
</dbReference>
<dbReference type="PROSITE" id="PS50893">
    <property type="entry name" value="ABC_TRANSPORTER_2"/>
    <property type="match status" value="2"/>
</dbReference>
<organism evidence="10 11">
    <name type="scientific">Blautia hydrogenotrophica (strain DSM 10507 / JCM 14656 / S5a33)</name>
    <name type="common">Ruminococcus hydrogenotrophicus</name>
    <dbReference type="NCBI Taxonomy" id="476272"/>
    <lineage>
        <taxon>Bacteria</taxon>
        <taxon>Bacillati</taxon>
        <taxon>Bacillota</taxon>
        <taxon>Clostridia</taxon>
        <taxon>Lachnospirales</taxon>
        <taxon>Lachnospiraceae</taxon>
        <taxon>Blautia</taxon>
    </lineage>
</organism>
<dbReference type="Pfam" id="PF00005">
    <property type="entry name" value="ABC_tran"/>
    <property type="match status" value="2"/>
</dbReference>
<keyword evidence="11" id="KW-1185">Reference proteome</keyword>
<sequence length="540" mass="59793">MVLRPGVGGIPGLFDGAQKKVAVPLKFRGRKAVVGLHAWVLGGEKMKPVLEIKDLDKKFVGVHAVDHVSFQCYPGTVHVLQGENGAGKSTILKMLSGLYQPDSGEICLHGRKVTFRQPRDAQEQGIAMVYQEMTILPELTVAQNVFLNKEVRKRKLLDEREMIRRTKELGEKYGIEVDPYATAGELPIAAQSMVEILKALASEPDILILDEPTSTLTKTEVQKLYAIVQGLKEMGKTILFISHRMEEVFQFGDRITIMKDGKLVGTYEISKLSSDDIIRLMVGRDLQDIFPPKLREKNSEEIFRVEELSDAGCVHNVSFSIRKGEVLGIAALDGQGQTELLRTVAGVRRHTAGKIFLGGKELRYQTAKKALRLGIGYVPEDRKGQGLCLSLSVGENLALASMRRRQTAGVIRRKAEREVIQKMITQLNIKTPSAAQAVANLSGGNQQKVSIGKSLADEPKVLLLNEPTRGIDVEAKQEIYRLIRRLAKEGVGILIYTSDMMEVIGLSDRIFTMYEGRITGELSGEEIEEEAIMRGAMNMA</sequence>
<evidence type="ECO:0000256" key="6">
    <source>
        <dbReference type="ARBA" id="ARBA00022840"/>
    </source>
</evidence>
<comment type="subcellular location">
    <subcellularLocation>
        <location evidence="1">Cell membrane</location>
        <topology evidence="1">Peripheral membrane protein</topology>
    </subcellularLocation>
</comment>
<gene>
    <name evidence="10" type="ORF">RUMHYD_03418</name>
</gene>
<dbReference type="Gene3D" id="3.40.50.300">
    <property type="entry name" value="P-loop containing nucleotide triphosphate hydrolases"/>
    <property type="match status" value="2"/>
</dbReference>
<evidence type="ECO:0000256" key="7">
    <source>
        <dbReference type="ARBA" id="ARBA00022967"/>
    </source>
</evidence>
<dbReference type="eggNOG" id="COG1129">
    <property type="taxonomic scope" value="Bacteria"/>
</dbReference>
<dbReference type="FunFam" id="3.40.50.300:FF:000127">
    <property type="entry name" value="Ribose import ATP-binding protein RbsA"/>
    <property type="match status" value="1"/>
</dbReference>
<dbReference type="PATRIC" id="fig|476272.21.peg.93"/>
<keyword evidence="4" id="KW-0677">Repeat</keyword>
<dbReference type="HOGENOM" id="CLU_000604_92_3_9"/>
<evidence type="ECO:0000256" key="8">
    <source>
        <dbReference type="ARBA" id="ARBA00023136"/>
    </source>
</evidence>
<dbReference type="GO" id="GO:0016887">
    <property type="term" value="F:ATP hydrolysis activity"/>
    <property type="evidence" value="ECO:0007669"/>
    <property type="project" value="InterPro"/>
</dbReference>
<feature type="domain" description="ABC transporter" evidence="9">
    <location>
        <begin position="50"/>
        <end position="285"/>
    </location>
</feature>
<dbReference type="PANTHER" id="PTHR43790:SF9">
    <property type="entry name" value="GALACTOFURANOSE TRANSPORTER ATP-BINDING PROTEIN YTFR"/>
    <property type="match status" value="1"/>
</dbReference>
<dbReference type="GO" id="GO:0005524">
    <property type="term" value="F:ATP binding"/>
    <property type="evidence" value="ECO:0007669"/>
    <property type="project" value="UniProtKB-KW"/>
</dbReference>
<keyword evidence="3" id="KW-1003">Cell membrane</keyword>
<keyword evidence="7" id="KW-1278">Translocase</keyword>
<evidence type="ECO:0000313" key="11">
    <source>
        <dbReference type="Proteomes" id="UP000003100"/>
    </source>
</evidence>
<dbReference type="CDD" id="cd03216">
    <property type="entry name" value="ABC_Carb_Monos_I"/>
    <property type="match status" value="1"/>
</dbReference>
<dbReference type="AlphaFoldDB" id="C0CRA4"/>
<proteinExistence type="predicted"/>
<keyword evidence="6" id="KW-0067">ATP-binding</keyword>
<reference evidence="10 11" key="1">
    <citation type="submission" date="2009-01" db="EMBL/GenBank/DDBJ databases">
        <authorList>
            <person name="Fulton L."/>
            <person name="Clifton S."/>
            <person name="Fulton B."/>
            <person name="Xu J."/>
            <person name="Minx P."/>
            <person name="Pepin K.H."/>
            <person name="Johnson M."/>
            <person name="Bhonagiri V."/>
            <person name="Nash W.E."/>
            <person name="Mardis E.R."/>
            <person name="Wilson R.K."/>
        </authorList>
    </citation>
    <scope>NUCLEOTIDE SEQUENCE [LARGE SCALE GENOMIC DNA]</scope>
    <source>
        <strain evidence="11">DSM 10507 / JCM 14656 / S5a33</strain>
    </source>
</reference>
<dbReference type="InterPro" id="IPR027417">
    <property type="entry name" value="P-loop_NTPase"/>
</dbReference>
<dbReference type="InterPro" id="IPR017871">
    <property type="entry name" value="ABC_transporter-like_CS"/>
</dbReference>
<dbReference type="EMBL" id="ACBZ01000180">
    <property type="protein sequence ID" value="EEG47711.1"/>
    <property type="molecule type" value="Genomic_DNA"/>
</dbReference>
<accession>C0CRA4</accession>
<evidence type="ECO:0000259" key="9">
    <source>
        <dbReference type="PROSITE" id="PS50893"/>
    </source>
</evidence>
<keyword evidence="8" id="KW-0472">Membrane</keyword>
<dbReference type="CDD" id="cd03215">
    <property type="entry name" value="ABC_Carb_Monos_II"/>
    <property type="match status" value="1"/>
</dbReference>
<feature type="domain" description="ABC transporter" evidence="9">
    <location>
        <begin position="297"/>
        <end position="540"/>
    </location>
</feature>
<evidence type="ECO:0000256" key="5">
    <source>
        <dbReference type="ARBA" id="ARBA00022741"/>
    </source>
</evidence>
<dbReference type="GO" id="GO:0005886">
    <property type="term" value="C:plasma membrane"/>
    <property type="evidence" value="ECO:0007669"/>
    <property type="project" value="UniProtKB-SubCell"/>
</dbReference>